<protein>
    <submittedName>
        <fullName evidence="1">Uncharacterized protein</fullName>
    </submittedName>
</protein>
<evidence type="ECO:0000313" key="2">
    <source>
        <dbReference type="Proteomes" id="UP000726737"/>
    </source>
</evidence>
<dbReference type="AlphaFoldDB" id="A0A9P6PMY2"/>
<proteinExistence type="predicted"/>
<accession>A0A9P6PMY2</accession>
<evidence type="ECO:0000313" key="1">
    <source>
        <dbReference type="EMBL" id="KAG0249279.1"/>
    </source>
</evidence>
<sequence length="161" mass="17983">MQSRFKINGITILFLHKNRKQTFFRVDIKLPGKGKYHALLDHLSNRTLRILTLKRLDYFGSRTPGASCHLCSGVSIISPRFAPQTSLAFPASPPAVPISLGRIAVLSQMHPELSLAIGTLERLEALHLFNFWNETKENIVGLFSGVAKPASKLRDLALMNY</sequence>
<keyword evidence="2" id="KW-1185">Reference proteome</keyword>
<feature type="non-terminal residue" evidence="1">
    <location>
        <position position="161"/>
    </location>
</feature>
<organism evidence="1 2">
    <name type="scientific">Mortierella polycephala</name>
    <dbReference type="NCBI Taxonomy" id="41804"/>
    <lineage>
        <taxon>Eukaryota</taxon>
        <taxon>Fungi</taxon>
        <taxon>Fungi incertae sedis</taxon>
        <taxon>Mucoromycota</taxon>
        <taxon>Mortierellomycotina</taxon>
        <taxon>Mortierellomycetes</taxon>
        <taxon>Mortierellales</taxon>
        <taxon>Mortierellaceae</taxon>
        <taxon>Mortierella</taxon>
    </lineage>
</organism>
<dbReference type="Proteomes" id="UP000726737">
    <property type="component" value="Unassembled WGS sequence"/>
</dbReference>
<comment type="caution">
    <text evidence="1">The sequence shown here is derived from an EMBL/GenBank/DDBJ whole genome shotgun (WGS) entry which is preliminary data.</text>
</comment>
<reference evidence="1" key="1">
    <citation type="journal article" date="2020" name="Fungal Divers.">
        <title>Resolving the Mortierellaceae phylogeny through synthesis of multi-gene phylogenetics and phylogenomics.</title>
        <authorList>
            <person name="Vandepol N."/>
            <person name="Liber J."/>
            <person name="Desiro A."/>
            <person name="Na H."/>
            <person name="Kennedy M."/>
            <person name="Barry K."/>
            <person name="Grigoriev I.V."/>
            <person name="Miller A.N."/>
            <person name="O'Donnell K."/>
            <person name="Stajich J.E."/>
            <person name="Bonito G."/>
        </authorList>
    </citation>
    <scope>NUCLEOTIDE SEQUENCE</scope>
    <source>
        <strain evidence="1">KOD948</strain>
    </source>
</reference>
<dbReference type="OrthoDB" id="2401985at2759"/>
<gene>
    <name evidence="1" type="ORF">BG011_009441</name>
</gene>
<dbReference type="EMBL" id="JAAAJA010000842">
    <property type="protein sequence ID" value="KAG0249279.1"/>
    <property type="molecule type" value="Genomic_DNA"/>
</dbReference>
<name>A0A9P6PMY2_9FUNG</name>